<feature type="transmembrane region" description="Helical" evidence="7">
    <location>
        <begin position="20"/>
        <end position="36"/>
    </location>
</feature>
<keyword evidence="3 7" id="KW-0812">Transmembrane</keyword>
<feature type="transmembrane region" description="Helical" evidence="7">
    <location>
        <begin position="207"/>
        <end position="229"/>
    </location>
</feature>
<comment type="similarity">
    <text evidence="2">Belongs to the autoinducer-2 exporter (AI-2E) (TC 2.A.86) family.</text>
</comment>
<reference evidence="9 11" key="2">
    <citation type="submission" date="2018-08" db="EMBL/GenBank/DDBJ databases">
        <title>Brachybacterium saurashtrense DSM 23186.</title>
        <authorList>
            <person name="Li Y."/>
        </authorList>
    </citation>
    <scope>NUCLEOTIDE SEQUENCE [LARGE SCALE GENOMIC DNA]</scope>
    <source>
        <strain evidence="9 11">DSM 23186</strain>
    </source>
</reference>
<dbReference type="PANTHER" id="PTHR21716:SF64">
    <property type="entry name" value="AI-2 TRANSPORT PROTEIN TQSA"/>
    <property type="match status" value="1"/>
</dbReference>
<evidence type="ECO:0000313" key="10">
    <source>
        <dbReference type="Proteomes" id="UP000254236"/>
    </source>
</evidence>
<keyword evidence="4 7" id="KW-1133">Transmembrane helix</keyword>
<feature type="transmembrane region" description="Helical" evidence="7">
    <location>
        <begin position="235"/>
        <end position="265"/>
    </location>
</feature>
<protein>
    <submittedName>
        <fullName evidence="9">AI-2E family transporter</fullName>
    </submittedName>
</protein>
<evidence type="ECO:0000256" key="4">
    <source>
        <dbReference type="ARBA" id="ARBA00022989"/>
    </source>
</evidence>
<feature type="transmembrane region" description="Helical" evidence="7">
    <location>
        <begin position="42"/>
        <end position="59"/>
    </location>
</feature>
<dbReference type="Proteomes" id="UP000254236">
    <property type="component" value="Chromosome"/>
</dbReference>
<evidence type="ECO:0000256" key="7">
    <source>
        <dbReference type="SAM" id="Phobius"/>
    </source>
</evidence>
<gene>
    <name evidence="8" type="ORF">DWV08_04385</name>
    <name evidence="9" type="ORF">DXU92_12960</name>
</gene>
<keyword evidence="5 7" id="KW-0472">Membrane</keyword>
<keyword evidence="10" id="KW-1185">Reference proteome</keyword>
<dbReference type="PANTHER" id="PTHR21716">
    <property type="entry name" value="TRANSMEMBRANE PROTEIN"/>
    <property type="match status" value="1"/>
</dbReference>
<dbReference type="KEGG" id="bsau:DWV08_04385"/>
<evidence type="ECO:0000256" key="3">
    <source>
        <dbReference type="ARBA" id="ARBA00022692"/>
    </source>
</evidence>
<proteinExistence type="inferred from homology"/>
<dbReference type="Pfam" id="PF01594">
    <property type="entry name" value="AI-2E_transport"/>
    <property type="match status" value="1"/>
</dbReference>
<name>A0A345YLW9_9MICO</name>
<organism evidence="9 11">
    <name type="scientific">Brachybacterium saurashtrense</name>
    <dbReference type="NCBI Taxonomy" id="556288"/>
    <lineage>
        <taxon>Bacteria</taxon>
        <taxon>Bacillati</taxon>
        <taxon>Actinomycetota</taxon>
        <taxon>Actinomycetes</taxon>
        <taxon>Micrococcales</taxon>
        <taxon>Dermabacteraceae</taxon>
        <taxon>Brachybacterium</taxon>
    </lineage>
</organism>
<dbReference type="RefSeq" id="WP_115412673.1">
    <property type="nucleotide sequence ID" value="NZ_CP031356.1"/>
</dbReference>
<evidence type="ECO:0000313" key="8">
    <source>
        <dbReference type="EMBL" id="AXK44921.1"/>
    </source>
</evidence>
<dbReference type="GO" id="GO:0055085">
    <property type="term" value="P:transmembrane transport"/>
    <property type="evidence" value="ECO:0007669"/>
    <property type="project" value="TreeGrafter"/>
</dbReference>
<feature type="compositionally biased region" description="Basic and acidic residues" evidence="6">
    <location>
        <begin position="362"/>
        <end position="385"/>
    </location>
</feature>
<dbReference type="Proteomes" id="UP000282185">
    <property type="component" value="Unassembled WGS sequence"/>
</dbReference>
<dbReference type="OrthoDB" id="9799225at2"/>
<feature type="transmembrane region" description="Helical" evidence="7">
    <location>
        <begin position="272"/>
        <end position="290"/>
    </location>
</feature>
<evidence type="ECO:0000313" key="9">
    <source>
        <dbReference type="EMBL" id="RRR21605.1"/>
    </source>
</evidence>
<dbReference type="EMBL" id="QSWH01000006">
    <property type="protein sequence ID" value="RRR21605.1"/>
    <property type="molecule type" value="Genomic_DNA"/>
</dbReference>
<accession>A0A345YLW9</accession>
<evidence type="ECO:0000256" key="5">
    <source>
        <dbReference type="ARBA" id="ARBA00023136"/>
    </source>
</evidence>
<evidence type="ECO:0000256" key="6">
    <source>
        <dbReference type="SAM" id="MobiDB-lite"/>
    </source>
</evidence>
<reference evidence="8 10" key="1">
    <citation type="submission" date="2018-07" db="EMBL/GenBank/DDBJ databases">
        <title>Brachybacterium saurashtrense DSM 23186 genome sequence.</title>
        <authorList>
            <person name="Guo L."/>
        </authorList>
    </citation>
    <scope>NUCLEOTIDE SEQUENCE [LARGE SCALE GENOMIC DNA]</scope>
    <source>
        <strain evidence="8 10">DSM 23186</strain>
    </source>
</reference>
<dbReference type="EMBL" id="CP031356">
    <property type="protein sequence ID" value="AXK44921.1"/>
    <property type="molecule type" value="Genomic_DNA"/>
</dbReference>
<sequence>MAEVYARSGSSAADSRPRVAVILVGAASVVIVLAGMRAISGIVAPVFLALVITVTLHPIRKRLERWRLPGWVNSTLMLLIAYLELLFLAIALFVSASQLAALVPQYSEKLHEARSTLGAVLSAAGMDSMHVDTIMDSLDPGRLLNIIAAILSSSFGMVANLFFLATILLFFAFDTDSTRRGLAFAGRRHFPGVVEALASFTRGTRNYMNVATGFGLIVAVVDGIVLYLLDVPGAFAWAVLAFVTNYIPNIGFVIGLVPPAFIALLDGGTGKMLLVIVLYCVINFVIQSMIQPRIVGDAVGLSATLTFLSLAFWAWLLGPIGALLAVPLSLLARAMFLEVDRNTAWALPLAAGKSGQPVPESEAAREPELCEHEEDERAPGDREGPEVGPRTGSDS</sequence>
<dbReference type="InterPro" id="IPR002549">
    <property type="entry name" value="AI-2E-like"/>
</dbReference>
<evidence type="ECO:0000256" key="1">
    <source>
        <dbReference type="ARBA" id="ARBA00004141"/>
    </source>
</evidence>
<feature type="transmembrane region" description="Helical" evidence="7">
    <location>
        <begin position="310"/>
        <end position="332"/>
    </location>
</feature>
<feature type="region of interest" description="Disordered" evidence="6">
    <location>
        <begin position="351"/>
        <end position="395"/>
    </location>
</feature>
<evidence type="ECO:0000256" key="2">
    <source>
        <dbReference type="ARBA" id="ARBA00009773"/>
    </source>
</evidence>
<comment type="subcellular location">
    <subcellularLocation>
        <location evidence="1">Membrane</location>
        <topology evidence="1">Multi-pass membrane protein</topology>
    </subcellularLocation>
</comment>
<dbReference type="AlphaFoldDB" id="A0A345YLW9"/>
<dbReference type="GO" id="GO:0016020">
    <property type="term" value="C:membrane"/>
    <property type="evidence" value="ECO:0007669"/>
    <property type="project" value="UniProtKB-SubCell"/>
</dbReference>
<evidence type="ECO:0000313" key="11">
    <source>
        <dbReference type="Proteomes" id="UP000282185"/>
    </source>
</evidence>
<feature type="transmembrane region" description="Helical" evidence="7">
    <location>
        <begin position="146"/>
        <end position="173"/>
    </location>
</feature>
<feature type="transmembrane region" description="Helical" evidence="7">
    <location>
        <begin position="71"/>
        <end position="94"/>
    </location>
</feature>